<comment type="caution">
    <text evidence="2">The sequence shown here is derived from an EMBL/GenBank/DDBJ whole genome shotgun (WGS) entry which is preliminary data.</text>
</comment>
<feature type="domain" description="Nudix hydrolase" evidence="1">
    <location>
        <begin position="174"/>
        <end position="322"/>
    </location>
</feature>
<reference evidence="2 3" key="1">
    <citation type="submission" date="2024-10" db="EMBL/GenBank/DDBJ databases">
        <title>Updated reference genomes for cyclostephanoid diatoms.</title>
        <authorList>
            <person name="Roberts W.R."/>
            <person name="Alverson A.J."/>
        </authorList>
    </citation>
    <scope>NUCLEOTIDE SEQUENCE [LARGE SCALE GENOMIC DNA]</scope>
    <source>
        <strain evidence="2 3">AJA010-31</strain>
    </source>
</reference>
<dbReference type="EMBL" id="JALLPJ020001080">
    <property type="protein sequence ID" value="KAL3776814.1"/>
    <property type="molecule type" value="Genomic_DNA"/>
</dbReference>
<dbReference type="InterPro" id="IPR015797">
    <property type="entry name" value="NUDIX_hydrolase-like_dom_sf"/>
</dbReference>
<dbReference type="PROSITE" id="PS51462">
    <property type="entry name" value="NUDIX"/>
    <property type="match status" value="1"/>
</dbReference>
<proteinExistence type="predicted"/>
<dbReference type="PANTHER" id="PTHR13622">
    <property type="entry name" value="THIAMIN PYROPHOSPHOKINASE"/>
    <property type="match status" value="1"/>
</dbReference>
<dbReference type="InterPro" id="IPR000086">
    <property type="entry name" value="NUDIX_hydrolase_dom"/>
</dbReference>
<keyword evidence="3" id="KW-1185">Reference proteome</keyword>
<evidence type="ECO:0000313" key="3">
    <source>
        <dbReference type="Proteomes" id="UP001530400"/>
    </source>
</evidence>
<dbReference type="GO" id="GO:0044715">
    <property type="term" value="F:8-oxo-dGDP phosphatase activity"/>
    <property type="evidence" value="ECO:0007669"/>
    <property type="project" value="UniProtKB-ARBA"/>
</dbReference>
<organism evidence="2 3">
    <name type="scientific">Cyclotella atomus</name>
    <dbReference type="NCBI Taxonomy" id="382360"/>
    <lineage>
        <taxon>Eukaryota</taxon>
        <taxon>Sar</taxon>
        <taxon>Stramenopiles</taxon>
        <taxon>Ochrophyta</taxon>
        <taxon>Bacillariophyta</taxon>
        <taxon>Coscinodiscophyceae</taxon>
        <taxon>Thalassiosirophycidae</taxon>
        <taxon>Stephanodiscales</taxon>
        <taxon>Stephanodiscaceae</taxon>
        <taxon>Cyclotella</taxon>
    </lineage>
</organism>
<gene>
    <name evidence="2" type="ORF">ACHAWO_002980</name>
</gene>
<dbReference type="Proteomes" id="UP001530400">
    <property type="component" value="Unassembled WGS sequence"/>
</dbReference>
<dbReference type="Gene3D" id="3.90.79.10">
    <property type="entry name" value="Nucleoside Triphosphate Pyrophosphohydrolase"/>
    <property type="match status" value="1"/>
</dbReference>
<sequence length="354" mass="38675">MLIIIAATCRASSFILRSNVSCARARAISSSNGFSRAHGSGNTWYEPSLMDHMLFRIQECNRVPGNIELLDFSVDGKILGKVTPKVAKRLCSISTESSEPVFELRDSLTLSKAAGSTPESRTAAVGSVMEALRDSDYITGWRNEMYPVAQSFDEVSSPVFLVERAAASLLGVLEYGVHVNGLVKEENGNMKMWMARRSKTKSKFPGLLDHIVAGGQPAGLSLMDNVVKECSEEAGIPLELTLKGVKPSGAISYANYGGKLKNEGEGVMSRVVLFCFDLELPNDFVPNANDGEVESFFKWNLKQIAKSMDPACNDPIKPNCYLVIIDWLMRTGAISPDSPKYLEVLRTLRSGTCN</sequence>
<dbReference type="Pfam" id="PF15916">
    <property type="entry name" value="DUF4743"/>
    <property type="match status" value="1"/>
</dbReference>
<dbReference type="SUPFAM" id="SSF55811">
    <property type="entry name" value="Nudix"/>
    <property type="match status" value="1"/>
</dbReference>
<accession>A0ABD3NLU2</accession>
<evidence type="ECO:0000313" key="2">
    <source>
        <dbReference type="EMBL" id="KAL3776814.1"/>
    </source>
</evidence>
<protein>
    <recommendedName>
        <fullName evidence="1">Nudix hydrolase domain-containing protein</fullName>
    </recommendedName>
</protein>
<name>A0ABD3NLU2_9STRA</name>
<dbReference type="PANTHER" id="PTHR13622:SF8">
    <property type="entry name" value="THIAMIN PYROPHOSPHOKINASE 1"/>
    <property type="match status" value="1"/>
</dbReference>
<dbReference type="Pfam" id="PF00293">
    <property type="entry name" value="NUDIX"/>
    <property type="match status" value="1"/>
</dbReference>
<dbReference type="CDD" id="cd03676">
    <property type="entry name" value="NUDIX_Tnr3_like"/>
    <property type="match status" value="1"/>
</dbReference>
<dbReference type="InterPro" id="IPR031804">
    <property type="entry name" value="DUF4743"/>
</dbReference>
<dbReference type="AlphaFoldDB" id="A0ABD3NLU2"/>
<dbReference type="FunFam" id="3.90.79.10:FF:000019">
    <property type="entry name" value="Thiamin pyrophosphokinase, putative"/>
    <property type="match status" value="1"/>
</dbReference>
<evidence type="ECO:0000259" key="1">
    <source>
        <dbReference type="PROSITE" id="PS51462"/>
    </source>
</evidence>